<comment type="caution">
    <text evidence="1">The sequence shown here is derived from an EMBL/GenBank/DDBJ whole genome shotgun (WGS) entry which is preliminary data.</text>
</comment>
<reference evidence="1 2" key="1">
    <citation type="submission" date="2020-08" db="EMBL/GenBank/DDBJ databases">
        <authorList>
            <person name="Koutsovoulos G."/>
            <person name="Danchin GJ E."/>
        </authorList>
    </citation>
    <scope>NUCLEOTIDE SEQUENCE [LARGE SCALE GENOMIC DNA]</scope>
</reference>
<sequence length="57" mass="6730">MVIRSFVWTKFCNSKFCRSKFCPVEVLSFEVLSLTLSPTLTSTFKNIRYFYTFSTLN</sequence>
<dbReference type="Proteomes" id="UP000580250">
    <property type="component" value="Unassembled WGS sequence"/>
</dbReference>
<proteinExistence type="predicted"/>
<accession>A0A6V7X8X4</accession>
<dbReference type="AlphaFoldDB" id="A0A6V7X8X4"/>
<evidence type="ECO:0000313" key="1">
    <source>
        <dbReference type="EMBL" id="CAD2195754.1"/>
    </source>
</evidence>
<protein>
    <submittedName>
        <fullName evidence="1">Uncharacterized protein</fullName>
    </submittedName>
</protein>
<evidence type="ECO:0000313" key="2">
    <source>
        <dbReference type="Proteomes" id="UP000580250"/>
    </source>
</evidence>
<dbReference type="EMBL" id="CAJEWN010001241">
    <property type="protein sequence ID" value="CAD2195754.1"/>
    <property type="molecule type" value="Genomic_DNA"/>
</dbReference>
<organism evidence="1 2">
    <name type="scientific">Meloidogyne enterolobii</name>
    <name type="common">Root-knot nematode worm</name>
    <name type="synonym">Meloidogyne mayaguensis</name>
    <dbReference type="NCBI Taxonomy" id="390850"/>
    <lineage>
        <taxon>Eukaryota</taxon>
        <taxon>Metazoa</taxon>
        <taxon>Ecdysozoa</taxon>
        <taxon>Nematoda</taxon>
        <taxon>Chromadorea</taxon>
        <taxon>Rhabditida</taxon>
        <taxon>Tylenchina</taxon>
        <taxon>Tylenchomorpha</taxon>
        <taxon>Tylenchoidea</taxon>
        <taxon>Meloidogynidae</taxon>
        <taxon>Meloidogyninae</taxon>
        <taxon>Meloidogyne</taxon>
    </lineage>
</organism>
<gene>
    <name evidence="1" type="ORF">MENT_LOCUS48866</name>
</gene>
<name>A0A6V7X8X4_MELEN</name>